<accession>A0AB33IYL9</accession>
<proteinExistence type="predicted"/>
<name>A0AB33IYL9_9BACT</name>
<feature type="transmembrane region" description="Helical" evidence="1">
    <location>
        <begin position="169"/>
        <end position="185"/>
    </location>
</feature>
<feature type="transmembrane region" description="Helical" evidence="1">
    <location>
        <begin position="88"/>
        <end position="107"/>
    </location>
</feature>
<protein>
    <submittedName>
        <fullName evidence="3">Type II CAAX endopeptidase family protein</fullName>
    </submittedName>
</protein>
<keyword evidence="1" id="KW-0812">Transmembrane</keyword>
<gene>
    <name evidence="3" type="ORF">GTC17254_20860</name>
</gene>
<feature type="transmembrane region" description="Helical" evidence="1">
    <location>
        <begin position="127"/>
        <end position="148"/>
    </location>
</feature>
<feature type="transmembrane region" description="Helical" evidence="1">
    <location>
        <begin position="12"/>
        <end position="32"/>
    </location>
</feature>
<keyword evidence="1" id="KW-1133">Transmembrane helix</keyword>
<dbReference type="PANTHER" id="PTHR36435">
    <property type="entry name" value="SLR1288 PROTEIN"/>
    <property type="match status" value="1"/>
</dbReference>
<dbReference type="PANTHER" id="PTHR36435:SF1">
    <property type="entry name" value="CAAX AMINO TERMINAL PROTEASE FAMILY PROTEIN"/>
    <property type="match status" value="1"/>
</dbReference>
<dbReference type="InterPro" id="IPR052710">
    <property type="entry name" value="CAAX_protease"/>
</dbReference>
<feature type="transmembrane region" description="Helical" evidence="1">
    <location>
        <begin position="252"/>
        <end position="271"/>
    </location>
</feature>
<feature type="transmembrane region" description="Helical" evidence="1">
    <location>
        <begin position="215"/>
        <end position="232"/>
    </location>
</feature>
<dbReference type="Pfam" id="PF02517">
    <property type="entry name" value="Rce1-like"/>
    <property type="match status" value="1"/>
</dbReference>
<dbReference type="EMBL" id="AP035786">
    <property type="protein sequence ID" value="BFO74489.1"/>
    <property type="molecule type" value="Genomic_DNA"/>
</dbReference>
<feature type="domain" description="CAAX prenyl protease 2/Lysostaphin resistance protein A-like" evidence="2">
    <location>
        <begin position="136"/>
        <end position="224"/>
    </location>
</feature>
<dbReference type="GO" id="GO:0080120">
    <property type="term" value="P:CAAX-box protein maturation"/>
    <property type="evidence" value="ECO:0007669"/>
    <property type="project" value="UniProtKB-ARBA"/>
</dbReference>
<reference evidence="3" key="1">
    <citation type="submission" date="2024-07" db="EMBL/GenBank/DDBJ databases">
        <title>Complete genome sequence of Prevotella sp. YM-2024 GTC17254.</title>
        <authorList>
            <person name="Hayashi M."/>
            <person name="Muto Y."/>
            <person name="Tanaka K."/>
            <person name="Niwa H."/>
        </authorList>
    </citation>
    <scope>NUCLEOTIDE SEQUENCE</scope>
    <source>
        <strain evidence="3">GTC17254</strain>
    </source>
</reference>
<keyword evidence="1" id="KW-0472">Membrane</keyword>
<dbReference type="AlphaFoldDB" id="A0AB33IYL9"/>
<dbReference type="InterPro" id="IPR003675">
    <property type="entry name" value="Rce1/LyrA-like_dom"/>
</dbReference>
<feature type="transmembrane region" description="Helical" evidence="1">
    <location>
        <begin position="52"/>
        <end position="76"/>
    </location>
</feature>
<evidence type="ECO:0000313" key="3">
    <source>
        <dbReference type="EMBL" id="BFO74489.1"/>
    </source>
</evidence>
<sequence length="281" mass="31680">MNNTLKTILDVAWYLIVFILLQIFVQFATEAIDMGTSGKSATEIMTALQHGWLPSAMNVIVATVISSLLTIAIFYWRRWTPYSRSYIATRPWLTLVWVAVATMGTLIPSIWMQEVLEMDMPDYLERMFIGIMSEPLGYVVIGILAPFVEEMVFRGAILRRLLGAMGQKWHWVAILISAVLFGSVHGNLPQFVHAVLLGLLLGWLYYRTDSIVPGVVLHWVNNTIAYVVTNLMPGMADMKLVDLAGGSQMRVYLWLAFSLCILLPALFQLHMRLPSKTARKG</sequence>
<organism evidence="3">
    <name type="scientific">Prevotella sp. GTC17254</name>
    <dbReference type="NCBI Taxonomy" id="3236794"/>
    <lineage>
        <taxon>Bacteria</taxon>
        <taxon>Pseudomonadati</taxon>
        <taxon>Bacteroidota</taxon>
        <taxon>Bacteroidia</taxon>
        <taxon>Bacteroidales</taxon>
        <taxon>Prevotellaceae</taxon>
        <taxon>Prevotella</taxon>
    </lineage>
</organism>
<evidence type="ECO:0000256" key="1">
    <source>
        <dbReference type="SAM" id="Phobius"/>
    </source>
</evidence>
<dbReference type="GO" id="GO:0004175">
    <property type="term" value="F:endopeptidase activity"/>
    <property type="evidence" value="ECO:0007669"/>
    <property type="project" value="UniProtKB-ARBA"/>
</dbReference>
<evidence type="ECO:0000259" key="2">
    <source>
        <dbReference type="Pfam" id="PF02517"/>
    </source>
</evidence>
<feature type="transmembrane region" description="Helical" evidence="1">
    <location>
        <begin position="191"/>
        <end position="208"/>
    </location>
</feature>